<dbReference type="RefSeq" id="XP_022247056.1">
    <property type="nucleotide sequence ID" value="XM_022391348.1"/>
</dbReference>
<feature type="domain" description="Ubiquitin carboxyl-terminal hydrolase 40 ubiquitin-like" evidence="1">
    <location>
        <begin position="1"/>
        <end position="31"/>
    </location>
</feature>
<keyword evidence="2" id="KW-1185">Reference proteome</keyword>
<reference evidence="3" key="1">
    <citation type="submission" date="2025-08" db="UniProtKB">
        <authorList>
            <consortium name="RefSeq"/>
        </authorList>
    </citation>
    <scope>IDENTIFICATION</scope>
    <source>
        <tissue evidence="3">Muscle</tissue>
    </source>
</reference>
<sequence length="207" mass="23243">MEPLHDEDTTVEEEGLQHGDFLLLQEGRLPPHGYLTLAIWLHKTPESIEEQENKLGDLSSTIKEMWNIIGTTSGPYKLGEVEISAESSLADLKRQVLTLPALNIISLPNIRYLRLRHLDGGSPGKVLRGLSNTLRKLKLTNHQNLCLQLLVKDEDLLQHDILLNICQSIPDTRCYTPPVEMLWAAGKSATFQHLRQSLSLKAGNSIR</sequence>
<dbReference type="Proteomes" id="UP000694941">
    <property type="component" value="Unplaced"/>
</dbReference>
<gene>
    <name evidence="3" type="primary">LOC111086837</name>
</gene>
<evidence type="ECO:0000313" key="3">
    <source>
        <dbReference type="RefSeq" id="XP_022247056.1"/>
    </source>
</evidence>
<evidence type="ECO:0000313" key="2">
    <source>
        <dbReference type="Proteomes" id="UP000694941"/>
    </source>
</evidence>
<organism evidence="2 3">
    <name type="scientific">Limulus polyphemus</name>
    <name type="common">Atlantic horseshoe crab</name>
    <dbReference type="NCBI Taxonomy" id="6850"/>
    <lineage>
        <taxon>Eukaryota</taxon>
        <taxon>Metazoa</taxon>
        <taxon>Ecdysozoa</taxon>
        <taxon>Arthropoda</taxon>
        <taxon>Chelicerata</taxon>
        <taxon>Merostomata</taxon>
        <taxon>Xiphosura</taxon>
        <taxon>Limulidae</taxon>
        <taxon>Limulus</taxon>
    </lineage>
</organism>
<dbReference type="GeneID" id="111086837"/>
<proteinExistence type="predicted"/>
<evidence type="ECO:0000259" key="1">
    <source>
        <dbReference type="Pfam" id="PF25822"/>
    </source>
</evidence>
<protein>
    <submittedName>
        <fullName evidence="3">Ubiquitin carboxyl-terminal hydrolase 40-like</fullName>
    </submittedName>
</protein>
<dbReference type="Pfam" id="PF25822">
    <property type="entry name" value="UBL_USP40"/>
    <property type="match status" value="1"/>
</dbReference>
<dbReference type="InterPro" id="IPR057763">
    <property type="entry name" value="UBL_USP40"/>
</dbReference>
<accession>A0ABM1STV0</accession>
<name>A0ABM1STV0_LIMPO</name>